<comment type="caution">
    <text evidence="3">The sequence shown here is derived from an EMBL/GenBank/DDBJ whole genome shotgun (WGS) entry which is preliminary data.</text>
</comment>
<proteinExistence type="predicted"/>
<reference evidence="3 4" key="1">
    <citation type="submission" date="2023-03" db="EMBL/GenBank/DDBJ databases">
        <title>High recombination rates correlate with genetic variation in Cardiocondyla obscurior ants.</title>
        <authorList>
            <person name="Errbii M."/>
        </authorList>
    </citation>
    <scope>NUCLEOTIDE SEQUENCE [LARGE SCALE GENOMIC DNA]</scope>
    <source>
        <strain evidence="3">Alpha-2009</strain>
        <tissue evidence="3">Whole body</tissue>
    </source>
</reference>
<evidence type="ECO:0000256" key="2">
    <source>
        <dbReference type="SAM" id="Phobius"/>
    </source>
</evidence>
<gene>
    <name evidence="3" type="ORF">PUN28_007201</name>
</gene>
<feature type="transmembrane region" description="Helical" evidence="2">
    <location>
        <begin position="147"/>
        <end position="167"/>
    </location>
</feature>
<evidence type="ECO:0000313" key="4">
    <source>
        <dbReference type="Proteomes" id="UP001430953"/>
    </source>
</evidence>
<evidence type="ECO:0000313" key="3">
    <source>
        <dbReference type="EMBL" id="KAL0122295.1"/>
    </source>
</evidence>
<sequence length="190" mass="22371">MQINMFFHDFVTVSSIKSSSKHTRAISEPLLRADLVMQNLMNTKRSIKKIPYGHSKRIFVPSEQLDEYCHIVPSGQQDTSSDELEGTKLTSRHSHSNQRKSVKHHVSNYHLSVMTQLTQLFIIRRLSDLQRKIERDFLGKSRRNVEIASVTQFTRVLYVSFLLVLIYCYYHYQLSKVNTLFIFAFLFFYL</sequence>
<keyword evidence="2" id="KW-1133">Transmembrane helix</keyword>
<evidence type="ECO:0000256" key="1">
    <source>
        <dbReference type="SAM" id="MobiDB-lite"/>
    </source>
</evidence>
<accession>A0AAW2G776</accession>
<name>A0AAW2G776_9HYME</name>
<dbReference type="EMBL" id="JADYXP020000006">
    <property type="protein sequence ID" value="KAL0122295.1"/>
    <property type="molecule type" value="Genomic_DNA"/>
</dbReference>
<organism evidence="3 4">
    <name type="scientific">Cardiocondyla obscurior</name>
    <dbReference type="NCBI Taxonomy" id="286306"/>
    <lineage>
        <taxon>Eukaryota</taxon>
        <taxon>Metazoa</taxon>
        <taxon>Ecdysozoa</taxon>
        <taxon>Arthropoda</taxon>
        <taxon>Hexapoda</taxon>
        <taxon>Insecta</taxon>
        <taxon>Pterygota</taxon>
        <taxon>Neoptera</taxon>
        <taxon>Endopterygota</taxon>
        <taxon>Hymenoptera</taxon>
        <taxon>Apocrita</taxon>
        <taxon>Aculeata</taxon>
        <taxon>Formicoidea</taxon>
        <taxon>Formicidae</taxon>
        <taxon>Myrmicinae</taxon>
        <taxon>Cardiocondyla</taxon>
    </lineage>
</organism>
<keyword evidence="2" id="KW-0472">Membrane</keyword>
<keyword evidence="4" id="KW-1185">Reference proteome</keyword>
<keyword evidence="2" id="KW-0812">Transmembrane</keyword>
<feature type="compositionally biased region" description="Basic residues" evidence="1">
    <location>
        <begin position="90"/>
        <end position="102"/>
    </location>
</feature>
<dbReference type="AlphaFoldDB" id="A0AAW2G776"/>
<protein>
    <submittedName>
        <fullName evidence="3">Uncharacterized protein</fullName>
    </submittedName>
</protein>
<dbReference type="Proteomes" id="UP001430953">
    <property type="component" value="Unassembled WGS sequence"/>
</dbReference>
<feature type="region of interest" description="Disordered" evidence="1">
    <location>
        <begin position="73"/>
        <end position="102"/>
    </location>
</feature>